<gene>
    <name evidence="1" type="ORF">UFOVP56_8</name>
</gene>
<dbReference type="Gene3D" id="3.30.40.220">
    <property type="match status" value="1"/>
</dbReference>
<organism evidence="1">
    <name type="scientific">uncultured Caudovirales phage</name>
    <dbReference type="NCBI Taxonomy" id="2100421"/>
    <lineage>
        <taxon>Viruses</taxon>
        <taxon>Duplodnaviria</taxon>
        <taxon>Heunggongvirae</taxon>
        <taxon>Uroviricota</taxon>
        <taxon>Caudoviricetes</taxon>
        <taxon>Peduoviridae</taxon>
        <taxon>Maltschvirus</taxon>
        <taxon>Maltschvirus maltsch</taxon>
    </lineage>
</organism>
<dbReference type="EMBL" id="LR797819">
    <property type="protein sequence ID" value="CAB4240768.1"/>
    <property type="molecule type" value="Genomic_DNA"/>
</dbReference>
<protein>
    <submittedName>
        <fullName evidence="1">Uncharacterized protein</fullName>
    </submittedName>
</protein>
<accession>A0A6J5T7Z1</accession>
<sequence length="176" mass="19619">MKTCIVCQQTLTPENWANACKGNYVNKCVECIKIEKRAYQAAWRKKNPNISSAKTKAFKTKLALENPRKSRASSAYSDCRKRALKYGMAFDLTSNFILELLVKNPNCPYFGWALTYVGGKQNTLASIDRIDSAKGYTKDNIQILSYLANLMKSSATPEELVMFAQGVLKIKGVAAV</sequence>
<proteinExistence type="predicted"/>
<name>A0A6J5T7Z1_9CAUD</name>
<evidence type="ECO:0000313" key="1">
    <source>
        <dbReference type="EMBL" id="CAB4240768.1"/>
    </source>
</evidence>
<reference evidence="1" key="1">
    <citation type="submission" date="2020-05" db="EMBL/GenBank/DDBJ databases">
        <authorList>
            <person name="Chiriac C."/>
            <person name="Salcher M."/>
            <person name="Ghai R."/>
            <person name="Kavagutti S V."/>
        </authorList>
    </citation>
    <scope>NUCLEOTIDE SEQUENCE</scope>
</reference>